<proteinExistence type="inferred from homology"/>
<dbReference type="Pfam" id="PF25087">
    <property type="entry name" value="GMPPB_C"/>
    <property type="match status" value="1"/>
</dbReference>
<dbReference type="FunFam" id="3.90.550.10:FF:000071">
    <property type="entry name" value="Mannose-1-phosphate guanyltransferase alpha"/>
    <property type="match status" value="1"/>
</dbReference>
<dbReference type="SUPFAM" id="SSF53448">
    <property type="entry name" value="Nucleotide-diphospho-sugar transferases"/>
    <property type="match status" value="1"/>
</dbReference>
<dbReference type="GO" id="GO:0016779">
    <property type="term" value="F:nucleotidyltransferase activity"/>
    <property type="evidence" value="ECO:0007669"/>
    <property type="project" value="UniProtKB-KW"/>
</dbReference>
<dbReference type="PANTHER" id="PTHR22572">
    <property type="entry name" value="SUGAR-1-PHOSPHATE GUANYL TRANSFERASE"/>
    <property type="match status" value="1"/>
</dbReference>
<evidence type="ECO:0000259" key="2">
    <source>
        <dbReference type="Pfam" id="PF00483"/>
    </source>
</evidence>
<dbReference type="Proteomes" id="UP001163823">
    <property type="component" value="Chromosome 9"/>
</dbReference>
<dbReference type="FunFam" id="2.160.10.10:FF:000030">
    <property type="entry name" value="Putative GDP-mannose pyrophosphorylase"/>
    <property type="match status" value="1"/>
</dbReference>
<dbReference type="InterPro" id="IPR050486">
    <property type="entry name" value="Mannose-1P_guanyltransferase"/>
</dbReference>
<dbReference type="InterPro" id="IPR005835">
    <property type="entry name" value="NTP_transferase_dom"/>
</dbReference>
<evidence type="ECO:0000313" key="4">
    <source>
        <dbReference type="EMBL" id="KAJ7956289.1"/>
    </source>
</evidence>
<dbReference type="AlphaFoldDB" id="A0AAD7LDS7"/>
<organism evidence="4 5">
    <name type="scientific">Quillaja saponaria</name>
    <name type="common">Soap bark tree</name>
    <dbReference type="NCBI Taxonomy" id="32244"/>
    <lineage>
        <taxon>Eukaryota</taxon>
        <taxon>Viridiplantae</taxon>
        <taxon>Streptophyta</taxon>
        <taxon>Embryophyta</taxon>
        <taxon>Tracheophyta</taxon>
        <taxon>Spermatophyta</taxon>
        <taxon>Magnoliopsida</taxon>
        <taxon>eudicotyledons</taxon>
        <taxon>Gunneridae</taxon>
        <taxon>Pentapetalae</taxon>
        <taxon>rosids</taxon>
        <taxon>fabids</taxon>
        <taxon>Fabales</taxon>
        <taxon>Quillajaceae</taxon>
        <taxon>Quillaja</taxon>
    </lineage>
</organism>
<evidence type="ECO:0000259" key="3">
    <source>
        <dbReference type="Pfam" id="PF25087"/>
    </source>
</evidence>
<dbReference type="InterPro" id="IPR056729">
    <property type="entry name" value="GMPPB_C"/>
</dbReference>
<dbReference type="InterPro" id="IPR029044">
    <property type="entry name" value="Nucleotide-diphossugar_trans"/>
</dbReference>
<feature type="domain" description="Nucleotidyl transferase" evidence="2">
    <location>
        <begin position="10"/>
        <end position="211"/>
    </location>
</feature>
<sequence>MGSAEDRVVAVIMVGGPTKGTRFRPLSFNLPKPLFPLAGQPMVHHPISACKRIPNLVQIYLIGFYEEREFALYVSSISNELKIAVRYLREDKPHGSAGGIYNFRDLIMEDNPSHIFLLNFDVCCSFPLPEMLDAHRRYGGMGTILVIKVSAESANQFGELVADTITNELLHYTEKPETFVSDRINCGVYIFTPEIFTAIQGVSTQRKDRANLRRVSSFEALQSATRSFPADFVRLDQDILSPLAGKKQLYTYETMDFWEQIKTPGMSLRCSGLYLAQFRYHSPHLLATGDGTKNATIIGDVYIHPSAKVHPTAKIGPNVSISANARIGAGARLISCIILDDVAIAENAVVLHAIVGWKSSIGRWSRVQADGQYNAKLGVTILGEAVAVEDEVVVTNSIVLPNKTLNVSVQDEIIL</sequence>
<gene>
    <name evidence="4" type="ORF">O6P43_022756</name>
</gene>
<comment type="caution">
    <text evidence="4">The sequence shown here is derived from an EMBL/GenBank/DDBJ whole genome shotgun (WGS) entry which is preliminary data.</text>
</comment>
<dbReference type="EMBL" id="JARAOO010000009">
    <property type="protein sequence ID" value="KAJ7956289.1"/>
    <property type="molecule type" value="Genomic_DNA"/>
</dbReference>
<protein>
    <submittedName>
        <fullName evidence="4">Mannose-1-phosphate guanyltransferase</fullName>
    </submittedName>
</protein>
<dbReference type="CDD" id="cd06428">
    <property type="entry name" value="M1P_guanylylT_A_like_N"/>
    <property type="match status" value="1"/>
</dbReference>
<evidence type="ECO:0000256" key="1">
    <source>
        <dbReference type="ARBA" id="ARBA00007274"/>
    </source>
</evidence>
<name>A0AAD7LDS7_QUISA</name>
<reference evidence="4" key="1">
    <citation type="journal article" date="2023" name="Science">
        <title>Elucidation of the pathway for biosynthesis of saponin adjuvants from the soapbark tree.</title>
        <authorList>
            <person name="Reed J."/>
            <person name="Orme A."/>
            <person name="El-Demerdash A."/>
            <person name="Owen C."/>
            <person name="Martin L.B.B."/>
            <person name="Misra R.C."/>
            <person name="Kikuchi S."/>
            <person name="Rejzek M."/>
            <person name="Martin A.C."/>
            <person name="Harkess A."/>
            <person name="Leebens-Mack J."/>
            <person name="Louveau T."/>
            <person name="Stephenson M.J."/>
            <person name="Osbourn A."/>
        </authorList>
    </citation>
    <scope>NUCLEOTIDE SEQUENCE</scope>
    <source>
        <strain evidence="4">S10</strain>
    </source>
</reference>
<dbReference type="Gene3D" id="2.160.10.10">
    <property type="entry name" value="Hexapeptide repeat proteins"/>
    <property type="match status" value="1"/>
</dbReference>
<accession>A0AAD7LDS7</accession>
<feature type="domain" description="Mannose-1-phosphate guanyltransferase C-terminal" evidence="3">
    <location>
        <begin position="297"/>
        <end position="414"/>
    </location>
</feature>
<comment type="similarity">
    <text evidence="1">Belongs to the transferase hexapeptide repeat family.</text>
</comment>
<keyword evidence="5" id="KW-1185">Reference proteome</keyword>
<evidence type="ECO:0000313" key="5">
    <source>
        <dbReference type="Proteomes" id="UP001163823"/>
    </source>
</evidence>
<dbReference type="Gene3D" id="3.90.550.10">
    <property type="entry name" value="Spore Coat Polysaccharide Biosynthesis Protein SpsA, Chain A"/>
    <property type="match status" value="1"/>
</dbReference>
<dbReference type="Pfam" id="PF00483">
    <property type="entry name" value="NTP_transferase"/>
    <property type="match status" value="1"/>
</dbReference>